<organism evidence="2 3">
    <name type="scientific">Kineosporia mesophila</name>
    <dbReference type="NCBI Taxonomy" id="566012"/>
    <lineage>
        <taxon>Bacteria</taxon>
        <taxon>Bacillati</taxon>
        <taxon>Actinomycetota</taxon>
        <taxon>Actinomycetes</taxon>
        <taxon>Kineosporiales</taxon>
        <taxon>Kineosporiaceae</taxon>
        <taxon>Kineosporia</taxon>
    </lineage>
</organism>
<feature type="compositionally biased region" description="Low complexity" evidence="1">
    <location>
        <begin position="17"/>
        <end position="31"/>
    </location>
</feature>
<evidence type="ECO:0000313" key="3">
    <source>
        <dbReference type="Proteomes" id="UP001501074"/>
    </source>
</evidence>
<keyword evidence="3" id="KW-1185">Reference proteome</keyword>
<dbReference type="Proteomes" id="UP001501074">
    <property type="component" value="Unassembled WGS sequence"/>
</dbReference>
<protein>
    <submittedName>
        <fullName evidence="2">Uncharacterized protein</fullName>
    </submittedName>
</protein>
<proteinExistence type="predicted"/>
<evidence type="ECO:0000256" key="1">
    <source>
        <dbReference type="SAM" id="MobiDB-lite"/>
    </source>
</evidence>
<dbReference type="EMBL" id="BAAAZO010000012">
    <property type="protein sequence ID" value="GAA3634995.1"/>
    <property type="molecule type" value="Genomic_DNA"/>
</dbReference>
<gene>
    <name evidence="2" type="ORF">GCM10022223_61730</name>
</gene>
<sequence length="69" mass="7531">MRILVNPPDRPPRPFDRLAAPASAVSPSSSIIPVPNRCEQPWAEWPARFPAGNQSLTAEKGVCKIAHTE</sequence>
<reference evidence="3" key="1">
    <citation type="journal article" date="2019" name="Int. J. Syst. Evol. Microbiol.">
        <title>The Global Catalogue of Microorganisms (GCM) 10K type strain sequencing project: providing services to taxonomists for standard genome sequencing and annotation.</title>
        <authorList>
            <consortium name="The Broad Institute Genomics Platform"/>
            <consortium name="The Broad Institute Genome Sequencing Center for Infectious Disease"/>
            <person name="Wu L."/>
            <person name="Ma J."/>
        </authorList>
    </citation>
    <scope>NUCLEOTIDE SEQUENCE [LARGE SCALE GENOMIC DNA]</scope>
    <source>
        <strain evidence="3">JCM 16902</strain>
    </source>
</reference>
<comment type="caution">
    <text evidence="2">The sequence shown here is derived from an EMBL/GenBank/DDBJ whole genome shotgun (WGS) entry which is preliminary data.</text>
</comment>
<name>A0ABP7AL57_9ACTN</name>
<evidence type="ECO:0000313" key="2">
    <source>
        <dbReference type="EMBL" id="GAA3634995.1"/>
    </source>
</evidence>
<accession>A0ABP7AL57</accession>
<feature type="region of interest" description="Disordered" evidence="1">
    <location>
        <begin position="1"/>
        <end position="31"/>
    </location>
</feature>